<evidence type="ECO:0000256" key="1">
    <source>
        <dbReference type="SAM" id="MobiDB-lite"/>
    </source>
</evidence>
<feature type="region of interest" description="Disordered" evidence="1">
    <location>
        <begin position="269"/>
        <end position="290"/>
    </location>
</feature>
<evidence type="ECO:0000313" key="3">
    <source>
        <dbReference type="Proteomes" id="UP000887226"/>
    </source>
</evidence>
<organism evidence="2 3">
    <name type="scientific">Calycina marina</name>
    <dbReference type="NCBI Taxonomy" id="1763456"/>
    <lineage>
        <taxon>Eukaryota</taxon>
        <taxon>Fungi</taxon>
        <taxon>Dikarya</taxon>
        <taxon>Ascomycota</taxon>
        <taxon>Pezizomycotina</taxon>
        <taxon>Leotiomycetes</taxon>
        <taxon>Helotiales</taxon>
        <taxon>Pezizellaceae</taxon>
        <taxon>Calycina</taxon>
    </lineage>
</organism>
<dbReference type="AlphaFoldDB" id="A0A9P8CH54"/>
<keyword evidence="3" id="KW-1185">Reference proteome</keyword>
<comment type="caution">
    <text evidence="2">The sequence shown here is derived from an EMBL/GenBank/DDBJ whole genome shotgun (WGS) entry which is preliminary data.</text>
</comment>
<dbReference type="OrthoDB" id="425602at2759"/>
<gene>
    <name evidence="2" type="ORF">BJ878DRAFT_533244</name>
</gene>
<protein>
    <submittedName>
        <fullName evidence="2">Uncharacterized protein</fullName>
    </submittedName>
</protein>
<reference evidence="2" key="1">
    <citation type="journal article" date="2021" name="IMA Fungus">
        <title>Genomic characterization of three marine fungi, including Emericellopsis atlantica sp. nov. with signatures of a generalist lifestyle and marine biomass degradation.</title>
        <authorList>
            <person name="Hagestad O.C."/>
            <person name="Hou L."/>
            <person name="Andersen J.H."/>
            <person name="Hansen E.H."/>
            <person name="Altermark B."/>
            <person name="Li C."/>
            <person name="Kuhnert E."/>
            <person name="Cox R.J."/>
            <person name="Crous P.W."/>
            <person name="Spatafora J.W."/>
            <person name="Lail K."/>
            <person name="Amirebrahimi M."/>
            <person name="Lipzen A."/>
            <person name="Pangilinan J."/>
            <person name="Andreopoulos W."/>
            <person name="Hayes R.D."/>
            <person name="Ng V."/>
            <person name="Grigoriev I.V."/>
            <person name="Jackson S.A."/>
            <person name="Sutton T.D.S."/>
            <person name="Dobson A.D.W."/>
            <person name="Rama T."/>
        </authorList>
    </citation>
    <scope>NUCLEOTIDE SEQUENCE</scope>
    <source>
        <strain evidence="2">TRa3180A</strain>
    </source>
</reference>
<proteinExistence type="predicted"/>
<feature type="compositionally biased region" description="Basic residues" evidence="1">
    <location>
        <begin position="157"/>
        <end position="170"/>
    </location>
</feature>
<sequence>MATTMVAATRQPFAPINGSRLQNMTSLKNRQNGMLNPLPQHTFLIHLALASPTKRKAAAFDNDDSENVDPILFLSPKKFKTGFTSSSANDVSKPVNYFLTKAPLSPSPNEFANPLKPVTSPLRRPILPARSPAPRLNTTWTSTSKSSPLSAPAGRSPTRKRIGLLNRRRTNSPYTRVDPPKFPLSSSSTSNTSNSLGFSIDAALSGTIPSYKPRTTAIAAAETDLSSIPLLHTSAPRDGWFFEIHEDTEDELATNLMEHSACTLDISSDEESALRERSDRGKENVPPVDDVSQTSTAIAMQLNGGTWVQSLKERFSREDDACDIDRAPLGEMAPKDFWAEGCNEESVVLVPVDSDTIEEEEKLRPEVPKFDFTPQVALPEVIASVTMADVDALMQKSEHNVAPTAALSEGIEKVEENFAIYESGSEKGDA</sequence>
<evidence type="ECO:0000313" key="2">
    <source>
        <dbReference type="EMBL" id="KAG9246420.1"/>
    </source>
</evidence>
<name>A0A9P8CH54_9HELO</name>
<feature type="compositionally biased region" description="Polar residues" evidence="1">
    <location>
        <begin position="136"/>
        <end position="149"/>
    </location>
</feature>
<accession>A0A9P8CH54</accession>
<feature type="compositionally biased region" description="Basic and acidic residues" evidence="1">
    <location>
        <begin position="272"/>
        <end position="283"/>
    </location>
</feature>
<dbReference type="Proteomes" id="UP000887226">
    <property type="component" value="Unassembled WGS sequence"/>
</dbReference>
<dbReference type="EMBL" id="MU253805">
    <property type="protein sequence ID" value="KAG9246420.1"/>
    <property type="molecule type" value="Genomic_DNA"/>
</dbReference>
<feature type="region of interest" description="Disordered" evidence="1">
    <location>
        <begin position="116"/>
        <end position="193"/>
    </location>
</feature>